<feature type="domain" description="Thioredoxin" evidence="3">
    <location>
        <begin position="287"/>
        <end position="406"/>
    </location>
</feature>
<accession>V5F967</accession>
<proteinExistence type="inferred from homology"/>
<comment type="caution">
    <text evidence="4">The sequence shown here is derived from an EMBL/GenBank/DDBJ whole genome shotgun (WGS) entry which is preliminary data.</text>
</comment>
<keyword evidence="2" id="KW-1015">Disulfide bond</keyword>
<keyword evidence="5" id="KW-1185">Reference proteome</keyword>
<evidence type="ECO:0000256" key="2">
    <source>
        <dbReference type="ARBA" id="ARBA00023157"/>
    </source>
</evidence>
<dbReference type="CDD" id="cd02947">
    <property type="entry name" value="TRX_family"/>
    <property type="match status" value="1"/>
</dbReference>
<dbReference type="InterPro" id="IPR016181">
    <property type="entry name" value="Acyl_CoA_acyltransferase"/>
</dbReference>
<comment type="similarity">
    <text evidence="1">Belongs to the thioredoxin family.</text>
</comment>
<dbReference type="EMBL" id="BAUL01000031">
    <property type="protein sequence ID" value="GAD92599.1"/>
    <property type="molecule type" value="Genomic_DNA"/>
</dbReference>
<dbReference type="eggNOG" id="KOG0907">
    <property type="taxonomic scope" value="Eukaryota"/>
</dbReference>
<protein>
    <recommendedName>
        <fullName evidence="3">Thioredoxin domain-containing protein</fullName>
    </recommendedName>
</protein>
<dbReference type="SUPFAM" id="SSF52833">
    <property type="entry name" value="Thioredoxin-like"/>
    <property type="match status" value="1"/>
</dbReference>
<dbReference type="InterPro" id="IPR013766">
    <property type="entry name" value="Thioredoxin_domain"/>
</dbReference>
<dbReference type="Gene3D" id="3.40.30.10">
    <property type="entry name" value="Glutaredoxin"/>
    <property type="match status" value="1"/>
</dbReference>
<dbReference type="InterPro" id="IPR036249">
    <property type="entry name" value="Thioredoxin-like_sf"/>
</dbReference>
<dbReference type="SUPFAM" id="SSF55729">
    <property type="entry name" value="Acyl-CoA N-acyltransferases (Nat)"/>
    <property type="match status" value="1"/>
</dbReference>
<evidence type="ECO:0000256" key="1">
    <source>
        <dbReference type="ARBA" id="ARBA00008987"/>
    </source>
</evidence>
<dbReference type="CDD" id="cd04301">
    <property type="entry name" value="NAT_SF"/>
    <property type="match status" value="1"/>
</dbReference>
<evidence type="ECO:0000313" key="5">
    <source>
        <dbReference type="Proteomes" id="UP000018001"/>
    </source>
</evidence>
<dbReference type="Gene3D" id="3.40.630.30">
    <property type="match status" value="1"/>
</dbReference>
<organism evidence="4 5">
    <name type="scientific">Byssochlamys spectabilis (strain No. 5 / NBRC 109023)</name>
    <name type="common">Paecilomyces variotii</name>
    <dbReference type="NCBI Taxonomy" id="1356009"/>
    <lineage>
        <taxon>Eukaryota</taxon>
        <taxon>Fungi</taxon>
        <taxon>Dikarya</taxon>
        <taxon>Ascomycota</taxon>
        <taxon>Pezizomycotina</taxon>
        <taxon>Eurotiomycetes</taxon>
        <taxon>Eurotiomycetidae</taxon>
        <taxon>Eurotiales</taxon>
        <taxon>Thermoascaceae</taxon>
        <taxon>Paecilomyces</taxon>
    </lineage>
</organism>
<dbReference type="AlphaFoldDB" id="V5F967"/>
<dbReference type="Proteomes" id="UP000018001">
    <property type="component" value="Unassembled WGS sequence"/>
</dbReference>
<evidence type="ECO:0000259" key="3">
    <source>
        <dbReference type="PROSITE" id="PS51352"/>
    </source>
</evidence>
<dbReference type="PROSITE" id="PS51352">
    <property type="entry name" value="THIOREDOXIN_2"/>
    <property type="match status" value="1"/>
</dbReference>
<dbReference type="PROSITE" id="PS00194">
    <property type="entry name" value="THIOREDOXIN_1"/>
    <property type="match status" value="1"/>
</dbReference>
<name>V5F967_BYSSN</name>
<dbReference type="PRINTS" id="PR00421">
    <property type="entry name" value="THIOREDOXIN"/>
</dbReference>
<gene>
    <name evidence="4" type="ORF">PVAR5_1192</name>
</gene>
<dbReference type="InterPro" id="IPR017937">
    <property type="entry name" value="Thioredoxin_CS"/>
</dbReference>
<dbReference type="OrthoDB" id="2019666at2759"/>
<sequence length="406" mass="44990">MEEESSTGSESSKIMSTRRLPEVRFAPNPTISLFESEDASAREVRPKMMKLEYESFSSSQVTDSMLVEAAKLFSENDGIWGENSHNPGTPVKLKARRLREQYLPAGSNTCYGRVIVDGTLAGNVFVCRWKCNESNFCWVIQLVVHKAYRERGLAGGLLRSIMADADDIYGIMSSHPAACLAAASCFASDNYRESISGLHFQTRKCNNEVLPDTIRQDAKLCGTLFNPDDATRLVCGVDTEFFVDHEEPLEALQQVKQDWEWPLGDLPEGDEYLLVLPGKKRPIRYYLKNRSKSTSGATTMAHGKVVEVDNPVIFKALTSSGPVVVDFFATWCGPCKAVAPTIGKLSETYTNVRFIQVDVDKAGSIAQQLGVRAMPTFVLFKDGKELEKRVVGANVKELEEAIKSMS</sequence>
<dbReference type="FunFam" id="3.40.30.10:FF:000245">
    <property type="entry name" value="Thioredoxin"/>
    <property type="match status" value="1"/>
</dbReference>
<dbReference type="InParanoid" id="V5F967"/>
<dbReference type="Pfam" id="PF00085">
    <property type="entry name" value="Thioredoxin"/>
    <property type="match status" value="1"/>
</dbReference>
<evidence type="ECO:0000313" key="4">
    <source>
        <dbReference type="EMBL" id="GAD92599.1"/>
    </source>
</evidence>
<dbReference type="PANTHER" id="PTHR46115">
    <property type="entry name" value="THIOREDOXIN-LIKE PROTEIN 1"/>
    <property type="match status" value="1"/>
</dbReference>
<reference evidence="5" key="1">
    <citation type="journal article" date="2014" name="Genome Announc.">
        <title>Draft genome sequence of the formaldehyde-resistant fungus Byssochlamys spectabilis No. 5 (anamorph Paecilomyces variotii No. 5) (NBRC109023).</title>
        <authorList>
            <person name="Oka T."/>
            <person name="Ekino K."/>
            <person name="Fukuda K."/>
            <person name="Nomura Y."/>
        </authorList>
    </citation>
    <scope>NUCLEOTIDE SEQUENCE [LARGE SCALE GENOMIC DNA]</scope>
    <source>
        <strain evidence="5">No. 5 / NBRC 109023</strain>
    </source>
</reference>
<dbReference type="HOGENOM" id="CLU_056576_0_0_1"/>